<gene>
    <name evidence="5" type="ORF">PPYR_08632</name>
</gene>
<dbReference type="GO" id="GO:0007623">
    <property type="term" value="P:circadian rhythm"/>
    <property type="evidence" value="ECO:0007669"/>
    <property type="project" value="UniProtKB-ARBA"/>
</dbReference>
<accession>A0A5N4AK02</accession>
<dbReference type="InterPro" id="IPR010562">
    <property type="entry name" value="Haemolymph_juvenile_hormone-bd"/>
</dbReference>
<dbReference type="Gene3D" id="3.15.10.30">
    <property type="entry name" value="Haemolymph juvenile hormone binding protein"/>
    <property type="match status" value="1"/>
</dbReference>
<keyword evidence="1 4" id="KW-0732">Signal</keyword>
<dbReference type="Pfam" id="PF06585">
    <property type="entry name" value="JHBP"/>
    <property type="match status" value="1"/>
</dbReference>
<evidence type="ECO:0000256" key="3">
    <source>
        <dbReference type="ARBA" id="ARBA00060902"/>
    </source>
</evidence>
<dbReference type="InterPro" id="IPR038606">
    <property type="entry name" value="To_sf"/>
</dbReference>
<dbReference type="FunFam" id="3.15.10.30:FF:000001">
    <property type="entry name" value="Takeout-like protein 1"/>
    <property type="match status" value="1"/>
</dbReference>
<evidence type="ECO:0000256" key="4">
    <source>
        <dbReference type="SAM" id="SignalP"/>
    </source>
</evidence>
<dbReference type="PANTHER" id="PTHR11008">
    <property type="entry name" value="PROTEIN TAKEOUT-LIKE PROTEIN"/>
    <property type="match status" value="1"/>
</dbReference>
<feature type="signal peptide" evidence="4">
    <location>
        <begin position="1"/>
        <end position="18"/>
    </location>
</feature>
<dbReference type="InParanoid" id="A0A5N4AK02"/>
<proteinExistence type="inferred from homology"/>
<keyword evidence="2" id="KW-0090">Biological rhythms</keyword>
<dbReference type="PANTHER" id="PTHR11008:SF14">
    <property type="entry name" value="CIRCADIAN CLOCK-CONTROLLED PROTEIN-LIKE PROTEIN"/>
    <property type="match status" value="1"/>
</dbReference>
<dbReference type="OrthoDB" id="7419171at2759"/>
<evidence type="ECO:0000313" key="6">
    <source>
        <dbReference type="Proteomes" id="UP000327044"/>
    </source>
</evidence>
<reference evidence="5 6" key="1">
    <citation type="journal article" date="2018" name="Elife">
        <title>Firefly genomes illuminate parallel origins of bioluminescence in beetles.</title>
        <authorList>
            <person name="Fallon T.R."/>
            <person name="Lower S.E."/>
            <person name="Chang C.H."/>
            <person name="Bessho-Uehara M."/>
            <person name="Martin G.J."/>
            <person name="Bewick A.J."/>
            <person name="Behringer M."/>
            <person name="Debat H.J."/>
            <person name="Wong I."/>
            <person name="Day J.C."/>
            <person name="Suvorov A."/>
            <person name="Silva C.J."/>
            <person name="Stanger-Hall K.F."/>
            <person name="Hall D.W."/>
            <person name="Schmitz R.J."/>
            <person name="Nelson D.R."/>
            <person name="Lewis S.M."/>
            <person name="Shigenobu S."/>
            <person name="Bybee S.M."/>
            <person name="Larracuente A.M."/>
            <person name="Oba Y."/>
            <person name="Weng J.K."/>
        </authorList>
    </citation>
    <scope>NUCLEOTIDE SEQUENCE [LARGE SCALE GENOMIC DNA]</scope>
    <source>
        <strain evidence="5">1611_PpyrPB1</strain>
        <tissue evidence="5">Whole body</tissue>
    </source>
</reference>
<name>A0A5N4AK02_PHOPY</name>
<evidence type="ECO:0000256" key="2">
    <source>
        <dbReference type="ARBA" id="ARBA00023108"/>
    </source>
</evidence>
<dbReference type="AlphaFoldDB" id="A0A5N4AK02"/>
<protein>
    <submittedName>
        <fullName evidence="5">Uncharacterized protein</fullName>
    </submittedName>
</protein>
<comment type="similarity">
    <text evidence="3">Belongs to the TO family.</text>
</comment>
<sequence>MLFILLIQFVFLGSPALSADLPSYIKLCKKTVPDISQCMVNSIAELIPYLIKGIPELNFPPIDPMHGRNVSFTVRQSSIKVYAELGNGVVTGLKDMKVEYAKLDFDSGIFETKVTVPRLIIKGQYRFKGTVMLFDIDGGGDGEINATDTSAVLTQFGEYYMKDGVRYIKFDKADLKAHAEGLSIRLDDLFKNNEALTQSVNKLINDNIQTLKFELDELLGKAIQQTALRDFLEIYNMFPIDVLFPN</sequence>
<dbReference type="EMBL" id="VVIM01000006">
    <property type="protein sequence ID" value="KAB0797639.1"/>
    <property type="molecule type" value="Genomic_DNA"/>
</dbReference>
<organism evidence="5 6">
    <name type="scientific">Photinus pyralis</name>
    <name type="common">Common eastern firefly</name>
    <name type="synonym">Lampyris pyralis</name>
    <dbReference type="NCBI Taxonomy" id="7054"/>
    <lineage>
        <taxon>Eukaryota</taxon>
        <taxon>Metazoa</taxon>
        <taxon>Ecdysozoa</taxon>
        <taxon>Arthropoda</taxon>
        <taxon>Hexapoda</taxon>
        <taxon>Insecta</taxon>
        <taxon>Pterygota</taxon>
        <taxon>Neoptera</taxon>
        <taxon>Endopterygota</taxon>
        <taxon>Coleoptera</taxon>
        <taxon>Polyphaga</taxon>
        <taxon>Elateriformia</taxon>
        <taxon>Elateroidea</taxon>
        <taxon>Lampyridae</taxon>
        <taxon>Lampyrinae</taxon>
        <taxon>Photinus</taxon>
    </lineage>
</organism>
<comment type="caution">
    <text evidence="5">The sequence shown here is derived from an EMBL/GenBank/DDBJ whole genome shotgun (WGS) entry which is preliminary data.</text>
</comment>
<evidence type="ECO:0000313" key="5">
    <source>
        <dbReference type="EMBL" id="KAB0797639.1"/>
    </source>
</evidence>
<dbReference type="Proteomes" id="UP000327044">
    <property type="component" value="Unassembled WGS sequence"/>
</dbReference>
<evidence type="ECO:0000256" key="1">
    <source>
        <dbReference type="ARBA" id="ARBA00022729"/>
    </source>
</evidence>
<feature type="chain" id="PRO_5024429169" evidence="4">
    <location>
        <begin position="19"/>
        <end position="246"/>
    </location>
</feature>
<keyword evidence="6" id="KW-1185">Reference proteome</keyword>
<dbReference type="GO" id="GO:0005615">
    <property type="term" value="C:extracellular space"/>
    <property type="evidence" value="ECO:0007669"/>
    <property type="project" value="TreeGrafter"/>
</dbReference>
<dbReference type="SMART" id="SM00700">
    <property type="entry name" value="JHBP"/>
    <property type="match status" value="1"/>
</dbReference>